<protein>
    <submittedName>
        <fullName evidence="1">Uncharacterized protein</fullName>
    </submittedName>
</protein>
<organism evidence="1 2">
    <name type="scientific">Trichonephila clavipes</name>
    <name type="common">Golden silk orbweaver</name>
    <name type="synonym">Nephila clavipes</name>
    <dbReference type="NCBI Taxonomy" id="2585209"/>
    <lineage>
        <taxon>Eukaryota</taxon>
        <taxon>Metazoa</taxon>
        <taxon>Ecdysozoa</taxon>
        <taxon>Arthropoda</taxon>
        <taxon>Chelicerata</taxon>
        <taxon>Arachnida</taxon>
        <taxon>Araneae</taxon>
        <taxon>Araneomorphae</taxon>
        <taxon>Entelegynae</taxon>
        <taxon>Araneoidea</taxon>
        <taxon>Nephilidae</taxon>
        <taxon>Trichonephila</taxon>
    </lineage>
</organism>
<name>A0A8X6VCE9_TRICX</name>
<dbReference type="Proteomes" id="UP000887159">
    <property type="component" value="Unassembled WGS sequence"/>
</dbReference>
<sequence>MTTTLTLVESIFSDMDWETTEVRVEEMEWETSYIQVSEPMDWEDIPQVRASKRSKVSEPVINVPLQAEAVPPQHKKVSLPLQSKPNLSFQVKLTSPAPKKVSFFSSEFVRHKIRCKPKVSTHERAGLFCCGRVDPRPLSSTHDSSSVLPDLETGQMDPFSVGVLVKGMSQESTSPGLSRMYISGVREGRTALEGQQVADLHVVFLGQRCSPINGEQRLTGYFQMRGRG</sequence>
<comment type="caution">
    <text evidence="1">The sequence shown here is derived from an EMBL/GenBank/DDBJ whole genome shotgun (WGS) entry which is preliminary data.</text>
</comment>
<accession>A0A8X6VCE9</accession>
<proteinExistence type="predicted"/>
<evidence type="ECO:0000313" key="1">
    <source>
        <dbReference type="EMBL" id="GFY02783.1"/>
    </source>
</evidence>
<gene>
    <name evidence="1" type="ORF">TNCV_3506631</name>
</gene>
<evidence type="ECO:0000313" key="2">
    <source>
        <dbReference type="Proteomes" id="UP000887159"/>
    </source>
</evidence>
<dbReference type="AlphaFoldDB" id="A0A8X6VCE9"/>
<reference evidence="1" key="1">
    <citation type="submission" date="2020-08" db="EMBL/GenBank/DDBJ databases">
        <title>Multicomponent nature underlies the extraordinary mechanical properties of spider dragline silk.</title>
        <authorList>
            <person name="Kono N."/>
            <person name="Nakamura H."/>
            <person name="Mori M."/>
            <person name="Yoshida Y."/>
            <person name="Ohtoshi R."/>
            <person name="Malay A.D."/>
            <person name="Moran D.A.P."/>
            <person name="Tomita M."/>
            <person name="Numata K."/>
            <person name="Arakawa K."/>
        </authorList>
    </citation>
    <scope>NUCLEOTIDE SEQUENCE</scope>
</reference>
<dbReference type="EMBL" id="BMAU01021233">
    <property type="protein sequence ID" value="GFY02783.1"/>
    <property type="molecule type" value="Genomic_DNA"/>
</dbReference>
<keyword evidence="2" id="KW-1185">Reference proteome</keyword>